<evidence type="ECO:0000256" key="1">
    <source>
        <dbReference type="SAM" id="Phobius"/>
    </source>
</evidence>
<dbReference type="EMBL" id="JAJTND010000004">
    <property type="protein sequence ID" value="MCE3532514.1"/>
    <property type="molecule type" value="Genomic_DNA"/>
</dbReference>
<feature type="transmembrane region" description="Helical" evidence="1">
    <location>
        <begin position="189"/>
        <end position="210"/>
    </location>
</feature>
<evidence type="ECO:0000313" key="3">
    <source>
        <dbReference type="Proteomes" id="UP001320170"/>
    </source>
</evidence>
<feature type="transmembrane region" description="Helical" evidence="1">
    <location>
        <begin position="400"/>
        <end position="420"/>
    </location>
</feature>
<gene>
    <name evidence="2" type="ORF">LXO92_09000</name>
</gene>
<feature type="transmembrane region" description="Helical" evidence="1">
    <location>
        <begin position="267"/>
        <end position="286"/>
    </location>
</feature>
<comment type="caution">
    <text evidence="2">The sequence shown here is derived from an EMBL/GenBank/DDBJ whole genome shotgun (WGS) entry which is preliminary data.</text>
</comment>
<feature type="transmembrane region" description="Helical" evidence="1">
    <location>
        <begin position="108"/>
        <end position="131"/>
    </location>
</feature>
<feature type="transmembrane region" description="Helical" evidence="1">
    <location>
        <begin position="298"/>
        <end position="325"/>
    </location>
</feature>
<protein>
    <recommendedName>
        <fullName evidence="4">Transmembrane protein</fullName>
    </recommendedName>
</protein>
<feature type="transmembrane region" description="Helical" evidence="1">
    <location>
        <begin position="337"/>
        <end position="354"/>
    </location>
</feature>
<feature type="transmembrane region" description="Helical" evidence="1">
    <location>
        <begin position="165"/>
        <end position="183"/>
    </location>
</feature>
<feature type="transmembrane region" description="Helical" evidence="1">
    <location>
        <begin position="69"/>
        <end position="87"/>
    </location>
</feature>
<keyword evidence="3" id="KW-1185">Reference proteome</keyword>
<feature type="transmembrane region" description="Helical" evidence="1">
    <location>
        <begin position="6"/>
        <end position="32"/>
    </location>
</feature>
<dbReference type="Proteomes" id="UP001320170">
    <property type="component" value="Unassembled WGS sequence"/>
</dbReference>
<feature type="transmembrane region" description="Helical" evidence="1">
    <location>
        <begin position="432"/>
        <end position="449"/>
    </location>
</feature>
<accession>A0ABS8X6V7</accession>
<feature type="transmembrane region" description="Helical" evidence="1">
    <location>
        <begin position="222"/>
        <end position="247"/>
    </location>
</feature>
<feature type="transmembrane region" description="Helical" evidence="1">
    <location>
        <begin position="461"/>
        <end position="484"/>
    </location>
</feature>
<evidence type="ECO:0008006" key="4">
    <source>
        <dbReference type="Google" id="ProtNLM"/>
    </source>
</evidence>
<evidence type="ECO:0000313" key="2">
    <source>
        <dbReference type="EMBL" id="MCE3532514.1"/>
    </source>
</evidence>
<keyword evidence="1" id="KW-0472">Membrane</keyword>
<sequence length="719" mass="81728">MDFWKLLLSLLFGAHLFFFSGYAIRWLFLVFYPQKLNNRITPDALESVTGYALTALLCFLSLITFGTLVYGGLIASVCSCVALFYLYKTQQLRIRKSFRFTPSFIIKIAYLSVILIIYLPSLIGKSTVFHLPPIDELPNGIAAVIAAAHAEQWPAPNPYFPELSFAYNLLFYFPLGLIVRGIAKASYVIPVYSCAVLWASWQALGMLEITMDKFKLSKYQQITGLLFATFLSSLLPFIIASDAPMGYLLNFNGLTNFNMEEPLTYSLYLPQYIFVCCCIIGSWVVYNMPPSLLRSILYSLLLSSAALSGFLFALIIFITFFLYWIWDCWKYYSTSKYQITSLVLFLCATSYFILEAKNWAGYSKLLGLWPRTGWSYFLLSEGILFLGMLMFFIAYRRKKWTQLAMSYAIPFAAALLMLMIAKDTDLASKSAFFIHSVSIVIAVMGYTWAWNKLGNFNLLKWLLFITPLAYFCCLSFILIGFYFAHSYIPYSQNETAELEKMQELPFGLRILFKEPDQQRAALSGHLVYMDFKPYRKDAYLPENERVKANIFFSKEDIDLKNKKINAIFSNNELIIISPTSSSIKPLTLSQLTNWQAWQNKSKKSELKVAFDISTLAIKSTKQLVDAALIIPLTLPEGVYQISAKVMGQVTAGSGHISLHGLKKLINIPVGNYNKPTKFSTIFQIIEKPKSRYVLAFGLGGWTQGRGHIQLKDVVIEELS</sequence>
<organism evidence="2 3">
    <name type="scientific">Legionella resiliens</name>
    <dbReference type="NCBI Taxonomy" id="2905958"/>
    <lineage>
        <taxon>Bacteria</taxon>
        <taxon>Pseudomonadati</taxon>
        <taxon>Pseudomonadota</taxon>
        <taxon>Gammaproteobacteria</taxon>
        <taxon>Legionellales</taxon>
        <taxon>Legionellaceae</taxon>
        <taxon>Legionella</taxon>
    </lineage>
</organism>
<keyword evidence="1" id="KW-1133">Transmembrane helix</keyword>
<name>A0ABS8X6V7_9GAMM</name>
<proteinExistence type="predicted"/>
<keyword evidence="1" id="KW-0812">Transmembrane</keyword>
<feature type="transmembrane region" description="Helical" evidence="1">
    <location>
        <begin position="374"/>
        <end position="394"/>
    </location>
</feature>
<reference evidence="2 3" key="1">
    <citation type="journal article" date="2024" name="Pathogens">
        <title>Characterization of a Novel Species of Legionella Isolated from a Healthcare Facility: Legionella resiliens sp. nov.</title>
        <authorList>
            <person name="Cristino S."/>
            <person name="Pascale M.R."/>
            <person name="Marino F."/>
            <person name="Derelitto C."/>
            <person name="Salaris S."/>
            <person name="Orsini M."/>
            <person name="Squarzoni S."/>
            <person name="Grottola A."/>
            <person name="Girolamini L."/>
        </authorList>
    </citation>
    <scope>NUCLEOTIDE SEQUENCE [LARGE SCALE GENOMIC DNA]</scope>
    <source>
        <strain evidence="2 3">8cVS16</strain>
    </source>
</reference>
<dbReference type="RefSeq" id="WP_232890824.1">
    <property type="nucleotide sequence ID" value="NZ_JAJSPM010000005.1"/>
</dbReference>